<gene>
    <name evidence="2" type="ORF">CWS20_08295</name>
</gene>
<dbReference type="RefSeq" id="WP_066188778.1">
    <property type="nucleotide sequence ID" value="NZ_JAMAUX010000004.1"/>
</dbReference>
<dbReference type="InterPro" id="IPR041256">
    <property type="entry name" value="CdiI_4"/>
</dbReference>
<comment type="caution">
    <text evidence="2">The sequence shown here is derived from an EMBL/GenBank/DDBJ whole genome shotgun (WGS) entry which is preliminary data.</text>
</comment>
<evidence type="ECO:0000313" key="2">
    <source>
        <dbReference type="EMBL" id="PKG29510.1"/>
    </source>
</evidence>
<dbReference type="AlphaFoldDB" id="A0A2N0ZJ03"/>
<evidence type="ECO:0000259" key="1">
    <source>
        <dbReference type="Pfam" id="PF18624"/>
    </source>
</evidence>
<dbReference type="EMBL" id="PISD01000015">
    <property type="protein sequence ID" value="PKG29510.1"/>
    <property type="molecule type" value="Genomic_DNA"/>
</dbReference>
<dbReference type="Pfam" id="PF18624">
    <property type="entry name" value="CdiI_4"/>
    <property type="match status" value="1"/>
</dbReference>
<evidence type="ECO:0000313" key="3">
    <source>
        <dbReference type="Proteomes" id="UP000233343"/>
    </source>
</evidence>
<organism evidence="2 3">
    <name type="scientific">Cytobacillus horneckiae</name>
    <dbReference type="NCBI Taxonomy" id="549687"/>
    <lineage>
        <taxon>Bacteria</taxon>
        <taxon>Bacillati</taxon>
        <taxon>Bacillota</taxon>
        <taxon>Bacilli</taxon>
        <taxon>Bacillales</taxon>
        <taxon>Bacillaceae</taxon>
        <taxon>Cytobacillus</taxon>
    </lineage>
</organism>
<sequence>MENHEKELITTFYRHMGDGKFLKILNCYAEGKGYGTEYARFVFANYYEKWEEDYFGDSGIAYYIDAPLVAEDEEVILNDETFFQYLKEDCEKYLMKHPNDEHEVRILQEKIRTRIQIEES</sequence>
<feature type="domain" description="CDI immunity protein" evidence="1">
    <location>
        <begin position="5"/>
        <end position="105"/>
    </location>
</feature>
<protein>
    <recommendedName>
        <fullName evidence="1">CDI immunity protein domain-containing protein</fullName>
    </recommendedName>
</protein>
<proteinExistence type="predicted"/>
<dbReference type="CDD" id="cd20688">
    <property type="entry name" value="CdiI_Ecoli_Nm-like"/>
    <property type="match status" value="1"/>
</dbReference>
<keyword evidence="3" id="KW-1185">Reference proteome</keyword>
<dbReference type="Proteomes" id="UP000233343">
    <property type="component" value="Unassembled WGS sequence"/>
</dbReference>
<accession>A0A2N0ZJ03</accession>
<name>A0A2N0ZJ03_9BACI</name>
<reference evidence="2 3" key="1">
    <citation type="journal article" date="2010" name="Int. J. Syst. Evol. Microbiol.">
        <title>Bacillus horneckiae sp. nov., isolated from a spacecraft-assembly clean room.</title>
        <authorList>
            <person name="Vaishampayan P."/>
            <person name="Probst A."/>
            <person name="Krishnamurthi S."/>
            <person name="Ghosh S."/>
            <person name="Osman S."/>
            <person name="McDowall A."/>
            <person name="Ruckmani A."/>
            <person name="Mayilraj S."/>
            <person name="Venkateswaran K."/>
        </authorList>
    </citation>
    <scope>NUCLEOTIDE SEQUENCE [LARGE SCALE GENOMIC DNA]</scope>
    <source>
        <strain evidence="3">1PO1SC</strain>
    </source>
</reference>